<dbReference type="UniPathway" id="UPA00050">
    <property type="reaction ID" value="UER00063"/>
</dbReference>
<keyword evidence="13 14" id="KW-0521">NADP</keyword>
<keyword evidence="10 14" id="KW-0486">Methionine biosynthesis</keyword>
<dbReference type="PROSITE" id="PS01042">
    <property type="entry name" value="HOMOSER_DHGENASE"/>
    <property type="match status" value="1"/>
</dbReference>
<comment type="caution">
    <text evidence="18">The sequence shown here is derived from an EMBL/GenBank/DDBJ whole genome shotgun (WGS) entry which is preliminary data.</text>
</comment>
<feature type="active site" description="Proton donor" evidence="12">
    <location>
        <position position="212"/>
    </location>
</feature>
<evidence type="ECO:0000256" key="9">
    <source>
        <dbReference type="ARBA" id="ARBA00023053"/>
    </source>
</evidence>
<dbReference type="InterPro" id="IPR005106">
    <property type="entry name" value="Asp/hSer_DH_NAD-bd"/>
</dbReference>
<dbReference type="SUPFAM" id="SSF51735">
    <property type="entry name" value="NAD(P)-binding Rossmann-fold domains"/>
    <property type="match status" value="1"/>
</dbReference>
<evidence type="ECO:0000256" key="3">
    <source>
        <dbReference type="ARBA" id="ARBA00006753"/>
    </source>
</evidence>
<dbReference type="Gene3D" id="3.30.70.260">
    <property type="match status" value="1"/>
</dbReference>
<comment type="catalytic activity">
    <reaction evidence="11">
        <text>L-homoserine + NADP(+) = L-aspartate 4-semialdehyde + NADPH + H(+)</text>
        <dbReference type="Rhea" id="RHEA:15761"/>
        <dbReference type="ChEBI" id="CHEBI:15378"/>
        <dbReference type="ChEBI" id="CHEBI:57476"/>
        <dbReference type="ChEBI" id="CHEBI:57783"/>
        <dbReference type="ChEBI" id="CHEBI:58349"/>
        <dbReference type="ChEBI" id="CHEBI:537519"/>
        <dbReference type="EC" id="1.1.1.3"/>
    </reaction>
    <physiologicalReaction direction="right-to-left" evidence="11">
        <dbReference type="Rhea" id="RHEA:15763"/>
    </physiologicalReaction>
</comment>
<dbReference type="AlphaFoldDB" id="A0A2J9PKY2"/>
<evidence type="ECO:0000256" key="6">
    <source>
        <dbReference type="ARBA" id="ARBA00022605"/>
    </source>
</evidence>
<feature type="binding site" evidence="13">
    <location>
        <position position="197"/>
    </location>
    <ligand>
        <name>L-homoserine</name>
        <dbReference type="ChEBI" id="CHEBI:57476"/>
    </ligand>
</feature>
<dbReference type="PANTHER" id="PTHR43331">
    <property type="entry name" value="HOMOSERINE DEHYDROGENASE"/>
    <property type="match status" value="1"/>
</dbReference>
<sequence>MANLKQINIGLLGLGTVGGGVAKIMHDHAQKMSDTEGIQYQVTKIFVRDIEKSKAKHPGLPESIQLTTDFNDVINDPSIDIVVEAMGGTTFAADCIEAALRAGKHIVTANKDLVAIKRGLDLIQYAQDHQLDFLYEAAVAGGIPILNSLRTPLASDKLFSVSGIVNGTTNYILTKMVEQGRGFDEVLAEAQALGLAEADPSGDVDGLDAARKIVILTKMAFGVTVDLNDIPIKGIRHVTARDIQVASSLGYVIKLIGRANFVDGTVYAEVAPTLVPKTHPLSTVRNEMNAVFTEGAATGEMMFYGPGAGELPTGAMVVSDIMAIGQHIHTETTGQPFANYSQNASWKKAEDIKSVGFFHFETEDKQGQFIKLVQIFDDAKVSLDKVFQEPSSDDKTAKIVVVTHEMSQAQLQQINQATQDSPELNLISYYSVLPEAK</sequence>
<proteinExistence type="inferred from homology"/>
<dbReference type="Pfam" id="PF00742">
    <property type="entry name" value="Homoserine_dh"/>
    <property type="match status" value="1"/>
</dbReference>
<dbReference type="FunFam" id="3.30.360.10:FF:000005">
    <property type="entry name" value="Homoserine dehydrogenase"/>
    <property type="match status" value="1"/>
</dbReference>
<dbReference type="PANTHER" id="PTHR43331:SF1">
    <property type="entry name" value="HOMOSERINE DEHYDROGENASE"/>
    <property type="match status" value="1"/>
</dbReference>
<dbReference type="GO" id="GO:0009088">
    <property type="term" value="P:threonine biosynthetic process"/>
    <property type="evidence" value="ECO:0007669"/>
    <property type="project" value="UniProtKB-UniPathway"/>
</dbReference>
<dbReference type="Gene3D" id="3.40.50.720">
    <property type="entry name" value="NAD(P)-binding Rossmann-like Domain"/>
    <property type="match status" value="1"/>
</dbReference>
<feature type="binding site" evidence="13">
    <location>
        <begin position="12"/>
        <end position="19"/>
    </location>
    <ligand>
        <name>NADP(+)</name>
        <dbReference type="ChEBI" id="CHEBI:58349"/>
    </ligand>
</feature>
<evidence type="ECO:0000313" key="19">
    <source>
        <dbReference type="Proteomes" id="UP000192813"/>
    </source>
</evidence>
<organism evidence="18 19">
    <name type="scientific">Aerococcus viridans</name>
    <dbReference type="NCBI Taxonomy" id="1377"/>
    <lineage>
        <taxon>Bacteria</taxon>
        <taxon>Bacillati</taxon>
        <taxon>Bacillota</taxon>
        <taxon>Bacilli</taxon>
        <taxon>Lactobacillales</taxon>
        <taxon>Aerococcaceae</taxon>
        <taxon>Aerococcus</taxon>
    </lineage>
</organism>
<comment type="pathway">
    <text evidence="2 14">Amino-acid biosynthesis; L-methionine biosynthesis via de novo pathway; L-homoserine from L-aspartate: step 3/3.</text>
</comment>
<keyword evidence="6 14" id="KW-0028">Amino-acid biosynthesis</keyword>
<dbReference type="EC" id="1.1.1.3" evidence="4 14"/>
<evidence type="ECO:0000256" key="1">
    <source>
        <dbReference type="ARBA" id="ARBA00005056"/>
    </source>
</evidence>
<dbReference type="UniPathway" id="UPA00051">
    <property type="reaction ID" value="UER00465"/>
</dbReference>
<evidence type="ECO:0000256" key="12">
    <source>
        <dbReference type="PIRSR" id="PIRSR000098-1"/>
    </source>
</evidence>
<dbReference type="SUPFAM" id="SSF55347">
    <property type="entry name" value="Glyceraldehyde-3-phosphate dehydrogenase-like, C-terminal domain"/>
    <property type="match status" value="1"/>
</dbReference>
<evidence type="ECO:0000256" key="8">
    <source>
        <dbReference type="ARBA" id="ARBA00023002"/>
    </source>
</evidence>
<dbReference type="GO" id="GO:0050661">
    <property type="term" value="F:NADP binding"/>
    <property type="evidence" value="ECO:0007669"/>
    <property type="project" value="InterPro"/>
</dbReference>
<dbReference type="InterPro" id="IPR019811">
    <property type="entry name" value="HDH_CS"/>
</dbReference>
<evidence type="ECO:0000259" key="17">
    <source>
        <dbReference type="Pfam" id="PF03447"/>
    </source>
</evidence>
<dbReference type="Gene3D" id="3.30.360.10">
    <property type="entry name" value="Dihydrodipicolinate Reductase, domain 2"/>
    <property type="match status" value="1"/>
</dbReference>
<dbReference type="InterPro" id="IPR016204">
    <property type="entry name" value="HDH"/>
</dbReference>
<dbReference type="GO" id="GO:0009086">
    <property type="term" value="P:methionine biosynthetic process"/>
    <property type="evidence" value="ECO:0007669"/>
    <property type="project" value="UniProtKB-KW"/>
</dbReference>
<keyword evidence="8 14" id="KW-0560">Oxidoreductase</keyword>
<feature type="domain" description="Aspartate/homoserine dehydrogenase NAD-binding" evidence="17">
    <location>
        <begin position="13"/>
        <end position="136"/>
    </location>
</feature>
<keyword evidence="9" id="KW-0915">Sodium</keyword>
<evidence type="ECO:0000256" key="14">
    <source>
        <dbReference type="RuleBase" id="RU000579"/>
    </source>
</evidence>
<evidence type="ECO:0000256" key="11">
    <source>
        <dbReference type="ARBA" id="ARBA00048841"/>
    </source>
</evidence>
<evidence type="ECO:0000259" key="16">
    <source>
        <dbReference type="Pfam" id="PF00742"/>
    </source>
</evidence>
<dbReference type="PIRSF" id="PIRSF000098">
    <property type="entry name" value="Homoser_dehydrog"/>
    <property type="match status" value="1"/>
</dbReference>
<dbReference type="EMBL" id="NBTM02000001">
    <property type="protein sequence ID" value="PNL90992.1"/>
    <property type="molecule type" value="Genomic_DNA"/>
</dbReference>
<dbReference type="Proteomes" id="UP000192813">
    <property type="component" value="Unassembled WGS sequence"/>
</dbReference>
<comment type="pathway">
    <text evidence="1 14">Amino-acid biosynthesis; L-threonine biosynthesis; L-threonine from L-aspartate: step 3/5.</text>
</comment>
<evidence type="ECO:0000313" key="18">
    <source>
        <dbReference type="EMBL" id="PNL90992.1"/>
    </source>
</evidence>
<gene>
    <name evidence="18" type="ORF">A6J77_001495</name>
</gene>
<dbReference type="InterPro" id="IPR001342">
    <property type="entry name" value="HDH_cat"/>
</dbReference>
<evidence type="ECO:0000256" key="2">
    <source>
        <dbReference type="ARBA" id="ARBA00005062"/>
    </source>
</evidence>
<evidence type="ECO:0000256" key="13">
    <source>
        <dbReference type="PIRSR" id="PIRSR000098-2"/>
    </source>
</evidence>
<feature type="binding site" evidence="13">
    <location>
        <position position="111"/>
    </location>
    <ligand>
        <name>NADPH</name>
        <dbReference type="ChEBI" id="CHEBI:57783"/>
    </ligand>
</feature>
<dbReference type="InterPro" id="IPR036291">
    <property type="entry name" value="NAD(P)-bd_dom_sf"/>
</dbReference>
<evidence type="ECO:0000256" key="15">
    <source>
        <dbReference type="RuleBase" id="RU004171"/>
    </source>
</evidence>
<dbReference type="GO" id="GO:0004412">
    <property type="term" value="F:homoserine dehydrogenase activity"/>
    <property type="evidence" value="ECO:0007669"/>
    <property type="project" value="UniProtKB-EC"/>
</dbReference>
<dbReference type="RefSeq" id="WP_083067753.1">
    <property type="nucleotide sequence ID" value="NZ_NBTM02000001.1"/>
</dbReference>
<accession>A0A2J9PKY2</accession>
<evidence type="ECO:0000256" key="7">
    <source>
        <dbReference type="ARBA" id="ARBA00022697"/>
    </source>
</evidence>
<protein>
    <recommendedName>
        <fullName evidence="5 14">Homoserine dehydrogenase</fullName>
        <ecNumber evidence="4 14">1.1.1.3</ecNumber>
    </recommendedName>
</protein>
<name>A0A2J9PKY2_9LACT</name>
<evidence type="ECO:0000256" key="5">
    <source>
        <dbReference type="ARBA" id="ARBA00013376"/>
    </source>
</evidence>
<feature type="domain" description="Homoserine dehydrogenase catalytic" evidence="16">
    <location>
        <begin position="144"/>
        <end position="322"/>
    </location>
</feature>
<dbReference type="NCBIfam" id="NF004976">
    <property type="entry name" value="PRK06349.1"/>
    <property type="match status" value="1"/>
</dbReference>
<evidence type="ECO:0000256" key="4">
    <source>
        <dbReference type="ARBA" id="ARBA00013213"/>
    </source>
</evidence>
<evidence type="ECO:0000256" key="10">
    <source>
        <dbReference type="ARBA" id="ARBA00023167"/>
    </source>
</evidence>
<comment type="similarity">
    <text evidence="3 15">Belongs to the homoserine dehydrogenase family.</text>
</comment>
<dbReference type="Pfam" id="PF03447">
    <property type="entry name" value="NAD_binding_3"/>
    <property type="match status" value="1"/>
</dbReference>
<keyword evidence="7 14" id="KW-0791">Threonine biosynthesis</keyword>
<reference evidence="19" key="1">
    <citation type="submission" date="2017-12" db="EMBL/GenBank/DDBJ databases">
        <title>FDA dAtabase for Regulatory Grade micrObial Sequences (FDA-ARGOS): Supporting development and validation of Infectious Disease Dx tests.</title>
        <authorList>
            <person name="Hoffmann M."/>
            <person name="Allard M."/>
            <person name="Evans P."/>
            <person name="Brown E."/>
            <person name="Tallon L."/>
            <person name="Sadzewicz L."/>
            <person name="Sengamalay N."/>
            <person name="Ott S."/>
            <person name="Godinez A."/>
            <person name="Nagaraj S."/>
            <person name="Vavikolanu K."/>
            <person name="Aluvathingal J."/>
            <person name="Nadendla S."/>
            <person name="Sichtig H."/>
        </authorList>
    </citation>
    <scope>NUCLEOTIDE SEQUENCE [LARGE SCALE GENOMIC DNA]</scope>
    <source>
        <strain evidence="19">FDAARGOS_249</strain>
    </source>
</reference>